<dbReference type="Gene3D" id="3.10.20.90">
    <property type="entry name" value="Phosphatidylinositol 3-kinase Catalytic Subunit, Chain A, domain 1"/>
    <property type="match status" value="1"/>
</dbReference>
<evidence type="ECO:0000313" key="4">
    <source>
        <dbReference type="Proteomes" id="UP001341281"/>
    </source>
</evidence>
<dbReference type="InterPro" id="IPR029071">
    <property type="entry name" value="Ubiquitin-like_domsf"/>
</dbReference>
<gene>
    <name evidence="3" type="ORF">U9M48_005903</name>
</gene>
<dbReference type="InterPro" id="IPR019956">
    <property type="entry name" value="Ubiquitin_dom"/>
</dbReference>
<protein>
    <recommendedName>
        <fullName evidence="2">Ubiquitin-like domain-containing protein</fullName>
    </recommendedName>
</protein>
<dbReference type="SUPFAM" id="SSF54236">
    <property type="entry name" value="Ubiquitin-like"/>
    <property type="match status" value="1"/>
</dbReference>
<dbReference type="EMBL" id="CP144746">
    <property type="protein sequence ID" value="WVZ55211.1"/>
    <property type="molecule type" value="Genomic_DNA"/>
</dbReference>
<dbReference type="PROSITE" id="PS50053">
    <property type="entry name" value="UBIQUITIN_2"/>
    <property type="match status" value="1"/>
</dbReference>
<keyword evidence="4" id="KW-1185">Reference proteome</keyword>
<feature type="domain" description="Ubiquitin-like" evidence="2">
    <location>
        <begin position="19"/>
        <end position="91"/>
    </location>
</feature>
<accession>A0AAQ3PRY2</accession>
<dbReference type="Proteomes" id="UP001341281">
    <property type="component" value="Chromosome 02"/>
</dbReference>
<dbReference type="SMART" id="SM00213">
    <property type="entry name" value="UBQ"/>
    <property type="match status" value="1"/>
</dbReference>
<keyword evidence="1" id="KW-1017">Isopeptide bond</keyword>
<dbReference type="PRINTS" id="PR00348">
    <property type="entry name" value="UBIQUITIN"/>
</dbReference>
<evidence type="ECO:0000259" key="2">
    <source>
        <dbReference type="PROSITE" id="PS50053"/>
    </source>
</evidence>
<dbReference type="AlphaFoldDB" id="A0AAQ3PRY2"/>
<dbReference type="Pfam" id="PF00240">
    <property type="entry name" value="ubiquitin"/>
    <property type="match status" value="1"/>
</dbReference>
<evidence type="ECO:0000256" key="1">
    <source>
        <dbReference type="ARBA" id="ARBA00022499"/>
    </source>
</evidence>
<organism evidence="3 4">
    <name type="scientific">Paspalum notatum var. saurae</name>
    <dbReference type="NCBI Taxonomy" id="547442"/>
    <lineage>
        <taxon>Eukaryota</taxon>
        <taxon>Viridiplantae</taxon>
        <taxon>Streptophyta</taxon>
        <taxon>Embryophyta</taxon>
        <taxon>Tracheophyta</taxon>
        <taxon>Spermatophyta</taxon>
        <taxon>Magnoliopsida</taxon>
        <taxon>Liliopsida</taxon>
        <taxon>Poales</taxon>
        <taxon>Poaceae</taxon>
        <taxon>PACMAD clade</taxon>
        <taxon>Panicoideae</taxon>
        <taxon>Andropogonodae</taxon>
        <taxon>Paspaleae</taxon>
        <taxon>Paspalinae</taxon>
        <taxon>Paspalum</taxon>
    </lineage>
</organism>
<proteinExistence type="predicted"/>
<reference evidence="3 4" key="1">
    <citation type="submission" date="2024-02" db="EMBL/GenBank/DDBJ databases">
        <title>High-quality chromosome-scale genome assembly of Pensacola bahiagrass (Paspalum notatum Flugge var. saurae).</title>
        <authorList>
            <person name="Vega J.M."/>
            <person name="Podio M."/>
            <person name="Orjuela J."/>
            <person name="Siena L.A."/>
            <person name="Pessino S.C."/>
            <person name="Combes M.C."/>
            <person name="Mariac C."/>
            <person name="Albertini E."/>
            <person name="Pupilli F."/>
            <person name="Ortiz J.P.A."/>
            <person name="Leblanc O."/>
        </authorList>
    </citation>
    <scope>NUCLEOTIDE SEQUENCE [LARGE SCALE GENOMIC DNA]</scope>
    <source>
        <strain evidence="3">R1</strain>
        <tissue evidence="3">Leaf</tissue>
    </source>
</reference>
<dbReference type="GO" id="GO:0003729">
    <property type="term" value="F:mRNA binding"/>
    <property type="evidence" value="ECO:0007669"/>
    <property type="project" value="UniProtKB-ARBA"/>
</dbReference>
<evidence type="ECO:0000313" key="3">
    <source>
        <dbReference type="EMBL" id="WVZ55211.1"/>
    </source>
</evidence>
<sequence>MSTLEDKCRQLPRLQPKQFQIFVKLHTGQTITLCVEDHDTIATVKRKINDRVGLQPSEPYRLMYGGKYDLPDSSTIADCNIGKESTIHLILMSRHYLQFSITP</sequence>
<name>A0AAQ3PRY2_PASNO</name>
<dbReference type="PANTHER" id="PTHR10666">
    <property type="entry name" value="UBIQUITIN"/>
    <property type="match status" value="1"/>
</dbReference>
<dbReference type="InterPro" id="IPR000626">
    <property type="entry name" value="Ubiquitin-like_dom"/>
</dbReference>
<dbReference type="InterPro" id="IPR050158">
    <property type="entry name" value="Ubiquitin_ubiquitin-like"/>
</dbReference>